<feature type="region of interest" description="Disordered" evidence="8">
    <location>
        <begin position="749"/>
        <end position="772"/>
    </location>
</feature>
<evidence type="ECO:0000313" key="10">
    <source>
        <dbReference type="RefSeq" id="XP_022256932.1"/>
    </source>
</evidence>
<feature type="compositionally biased region" description="Low complexity" evidence="8">
    <location>
        <begin position="749"/>
        <end position="770"/>
    </location>
</feature>
<dbReference type="Pfam" id="PF12796">
    <property type="entry name" value="Ank_2"/>
    <property type="match status" value="1"/>
</dbReference>
<dbReference type="InterPro" id="IPR047184">
    <property type="entry name" value="KANK1-4"/>
</dbReference>
<evidence type="ECO:0000256" key="2">
    <source>
        <dbReference type="ARBA" id="ARBA00022483"/>
    </source>
</evidence>
<dbReference type="Gene3D" id="1.25.40.20">
    <property type="entry name" value="Ankyrin repeat-containing domain"/>
    <property type="match status" value="1"/>
</dbReference>
<keyword evidence="4" id="KW-0800">Toxin</keyword>
<keyword evidence="3" id="KW-1052">Target cell membrane</keyword>
<comment type="subcellular location">
    <subcellularLocation>
        <location evidence="1">Target cell membrane</location>
    </subcellularLocation>
</comment>
<feature type="repeat" description="ANK" evidence="6">
    <location>
        <begin position="955"/>
        <end position="987"/>
    </location>
</feature>
<dbReference type="PROSITE" id="PS50088">
    <property type="entry name" value="ANK_REPEAT"/>
    <property type="match status" value="3"/>
</dbReference>
<feature type="region of interest" description="Disordered" evidence="8">
    <location>
        <begin position="1051"/>
        <end position="1093"/>
    </location>
</feature>
<feature type="repeat" description="ANK" evidence="6">
    <location>
        <begin position="988"/>
        <end position="1011"/>
    </location>
</feature>
<feature type="region of interest" description="Disordered" evidence="8">
    <location>
        <begin position="92"/>
        <end position="123"/>
    </location>
</feature>
<feature type="compositionally biased region" description="Basic and acidic residues" evidence="8">
    <location>
        <begin position="92"/>
        <end position="111"/>
    </location>
</feature>
<organism evidence="9 10">
    <name type="scientific">Limulus polyphemus</name>
    <name type="common">Atlantic horseshoe crab</name>
    <dbReference type="NCBI Taxonomy" id="6850"/>
    <lineage>
        <taxon>Eukaryota</taxon>
        <taxon>Metazoa</taxon>
        <taxon>Ecdysozoa</taxon>
        <taxon>Arthropoda</taxon>
        <taxon>Chelicerata</taxon>
        <taxon>Merostomata</taxon>
        <taxon>Xiphosura</taxon>
        <taxon>Limulidae</taxon>
        <taxon>Limulus</taxon>
    </lineage>
</organism>
<keyword evidence="5" id="KW-1053">Target membrane</keyword>
<gene>
    <name evidence="10" type="primary">LOC106472670</name>
</gene>
<dbReference type="InterPro" id="IPR036770">
    <property type="entry name" value="Ankyrin_rpt-contain_sf"/>
</dbReference>
<evidence type="ECO:0000256" key="3">
    <source>
        <dbReference type="ARBA" id="ARBA00022537"/>
    </source>
</evidence>
<evidence type="ECO:0000256" key="1">
    <source>
        <dbReference type="ARBA" id="ARBA00004175"/>
    </source>
</evidence>
<keyword evidence="4" id="KW-0528">Neurotoxin</keyword>
<dbReference type="PROSITE" id="PS50297">
    <property type="entry name" value="ANK_REP_REGION"/>
    <property type="match status" value="3"/>
</dbReference>
<dbReference type="InterPro" id="IPR002110">
    <property type="entry name" value="Ankyrin_rpt"/>
</dbReference>
<accession>A0ABM1TM26</accession>
<dbReference type="PRINTS" id="PR01415">
    <property type="entry name" value="ANKYRIN"/>
</dbReference>
<dbReference type="SMART" id="SM00248">
    <property type="entry name" value="ANK"/>
    <property type="match status" value="4"/>
</dbReference>
<evidence type="ECO:0000256" key="6">
    <source>
        <dbReference type="PROSITE-ProRule" id="PRU00023"/>
    </source>
</evidence>
<dbReference type="GeneID" id="106472670"/>
<dbReference type="PANTHER" id="PTHR24168">
    <property type="entry name" value="KN MOTIF AND ANKYRIN REPEAT DOMAIN-CONTAINING"/>
    <property type="match status" value="1"/>
</dbReference>
<evidence type="ECO:0000256" key="4">
    <source>
        <dbReference type="ARBA" id="ARBA00023028"/>
    </source>
</evidence>
<dbReference type="RefSeq" id="XP_022256932.1">
    <property type="nucleotide sequence ID" value="XM_022401224.1"/>
</dbReference>
<evidence type="ECO:0000256" key="8">
    <source>
        <dbReference type="SAM" id="MobiDB-lite"/>
    </source>
</evidence>
<dbReference type="SUPFAM" id="SSF48403">
    <property type="entry name" value="Ankyrin repeat"/>
    <property type="match status" value="1"/>
</dbReference>
<keyword evidence="9" id="KW-1185">Reference proteome</keyword>
<proteinExistence type="predicted"/>
<evidence type="ECO:0000256" key="7">
    <source>
        <dbReference type="SAM" id="Coils"/>
    </source>
</evidence>
<sequence length="1093" mass="120543">MYPVSTGSQQIAYTLEALNSATSQSPVTSPGGSIIPKPVLENIRQQMATSLERMRELEEKVKNLAVLQVQLSVLKEEKRLLILQIKAKENKAEKAPTKLEVKPVKQRSKSDGEEELEEGSSMRFHGPSKFSSYFKRKTFVRPSLAADNSQSRLESCEEDLSSPGLTASLSASISRKKQLDNSDMQQKYFSDHEVLSNESRDVNRVNNMKITATHKLLPTQDIGIGYVPEKVHAIGVGDSNVHIASQYVCIKCGQQEGKWSSSGCSFFSESSEGELEVKKENKYTSTPQILSGVQCQELLNKTFETQSTNTDGHTNNQQLKVDQIRFDTQEHISIVPQPECCTNCKGKLHQKFQNIAVGDCVPVSDISSKFKSSLMVTCGMNTEVTTQQESGTCTELKMTDVLSQQELISRRHPVTSCGYSTMISVGLQVSPQVVETKDAALQTTNTDVQHICVQADTVNYKNTTERGVGTGRVNHVVCERCCNVETRSIGIGSYSISDETCQHCFRFQVENKDVVTDCQLETSCMKCRETDTRTVGCGDFSVSEVCWDYCKTYQTETVGVGDEDVGCVLCDHCVNLKVDGKTLGEDFIQRRSIGINTSFETGLLDLLEPSSLNSVGIRLCDKCNTTIYSVATRDTTGKNTLPTSVSRHRVHSSQIPILKRSVNVDSESVVSELCPQSIEETNTTEQHSMIKVQKEASFDSSSFQNPHARLAVDETSFLKQDSLQKENNTKSFRSAICSNKSRLKAVKLSCGSESDTTESSGSESSSSPEEGSYDGNIINCCVDELAIKLKKPGAEMFEAVHHAKTELTKEMKAACKVLNDYLVKPGNKDEKKMKSCFAVIQQEWFKVTSQKNADPHVVEDHLDALEEFSNQLLSHVVNLTDNNGNTAMHYAVSHGNFDVVSVLLDSKVCDVTKHNKAGYNCMMLVSLTDVKNDAHHDVIQRLFHLGDINSKATQNGQTALMLAVSQKNVKMVEMLLEAGAEINLQDDDGSTALMCAAEHGHKELVKLLLSHPDCDLYLTDRDGSTALTICMEAGHRDLGLLIYASMNFSRGSSPYSSLRRRRQGYASNRSTPTPRTPPPPSPAHSRKSSSSVP</sequence>
<dbReference type="PANTHER" id="PTHR24168:SF21">
    <property type="entry name" value="KANK, ISOFORM D"/>
    <property type="match status" value="1"/>
</dbReference>
<keyword evidence="7" id="KW-0175">Coiled coil</keyword>
<feature type="coiled-coil region" evidence="7">
    <location>
        <begin position="40"/>
        <end position="91"/>
    </location>
</feature>
<keyword evidence="4" id="KW-0638">Presynaptic neurotoxin</keyword>
<dbReference type="Pfam" id="PF13637">
    <property type="entry name" value="Ank_4"/>
    <property type="match status" value="1"/>
</dbReference>
<keyword evidence="5" id="KW-0472">Membrane</keyword>
<name>A0ABM1TM26_LIMPO</name>
<keyword evidence="2" id="KW-0268">Exocytosis</keyword>
<evidence type="ECO:0000313" key="9">
    <source>
        <dbReference type="Proteomes" id="UP000694941"/>
    </source>
</evidence>
<protein>
    <submittedName>
        <fullName evidence="10">KN motif and ankyrin repeat domain-containing protein 1 isoform X2</fullName>
    </submittedName>
</protein>
<evidence type="ECO:0000256" key="5">
    <source>
        <dbReference type="ARBA" id="ARBA00023298"/>
    </source>
</evidence>
<feature type="repeat" description="ANK" evidence="6">
    <location>
        <begin position="883"/>
        <end position="905"/>
    </location>
</feature>
<reference evidence="10" key="1">
    <citation type="submission" date="2025-08" db="UniProtKB">
        <authorList>
            <consortium name="RefSeq"/>
        </authorList>
    </citation>
    <scope>IDENTIFICATION</scope>
    <source>
        <tissue evidence="10">Muscle</tissue>
    </source>
</reference>
<dbReference type="Proteomes" id="UP000694941">
    <property type="component" value="Unplaced"/>
</dbReference>
<keyword evidence="6" id="KW-0040">ANK repeat</keyword>